<evidence type="ECO:0000313" key="1">
    <source>
        <dbReference type="EMBL" id="OGE46940.1"/>
    </source>
</evidence>
<dbReference type="RefSeq" id="XP_022482407.1">
    <property type="nucleotide sequence ID" value="XM_022637733.1"/>
</dbReference>
<keyword evidence="2" id="KW-1185">Reference proteome</keyword>
<evidence type="ECO:0000313" key="2">
    <source>
        <dbReference type="Proteomes" id="UP000177622"/>
    </source>
</evidence>
<comment type="caution">
    <text evidence="1">The sequence shown here is derived from an EMBL/GenBank/DDBJ whole genome shotgun (WGS) entry which is preliminary data.</text>
</comment>
<proteinExistence type="predicted"/>
<dbReference type="Proteomes" id="UP000177622">
    <property type="component" value="Unassembled WGS sequence"/>
</dbReference>
<dbReference type="OrthoDB" id="4374824at2759"/>
<reference evidence="1 2" key="1">
    <citation type="journal article" date="2016" name="Sci. Rep.">
        <title>Penicillium arizonense, a new, genome sequenced fungal species, reveals a high chemical diversity in secreted metabolites.</title>
        <authorList>
            <person name="Grijseels S."/>
            <person name="Nielsen J.C."/>
            <person name="Randelovic M."/>
            <person name="Nielsen J."/>
            <person name="Nielsen K.F."/>
            <person name="Workman M."/>
            <person name="Frisvad J.C."/>
        </authorList>
    </citation>
    <scope>NUCLEOTIDE SEQUENCE [LARGE SCALE GENOMIC DNA]</scope>
    <source>
        <strain evidence="1 2">CBS 141311</strain>
    </source>
</reference>
<accession>A0A1F5L1S0</accession>
<dbReference type="AlphaFoldDB" id="A0A1F5L1S0"/>
<protein>
    <submittedName>
        <fullName evidence="1">Uncharacterized protein</fullName>
    </submittedName>
</protein>
<name>A0A1F5L1S0_PENAI</name>
<dbReference type="EMBL" id="LXJU01000085">
    <property type="protein sequence ID" value="OGE46940.1"/>
    <property type="molecule type" value="Genomic_DNA"/>
</dbReference>
<dbReference type="GeneID" id="34582467"/>
<gene>
    <name evidence="1" type="ORF">PENARI_c085G04217</name>
</gene>
<organism evidence="1 2">
    <name type="scientific">Penicillium arizonense</name>
    <dbReference type="NCBI Taxonomy" id="1835702"/>
    <lineage>
        <taxon>Eukaryota</taxon>
        <taxon>Fungi</taxon>
        <taxon>Dikarya</taxon>
        <taxon>Ascomycota</taxon>
        <taxon>Pezizomycotina</taxon>
        <taxon>Eurotiomycetes</taxon>
        <taxon>Eurotiomycetidae</taxon>
        <taxon>Eurotiales</taxon>
        <taxon>Aspergillaceae</taxon>
        <taxon>Penicillium</taxon>
    </lineage>
</organism>
<sequence>MSYIKYCKPRPRANNRTQKLQTFVVDDEEQPIAHCENSYGEWVRRAPLPSCELVRCIQRGFSKRQPESATNLDTTWRVGDRIAEQNWQ</sequence>